<accession>A0A8H3US36</accession>
<organism evidence="2 3">
    <name type="scientific">Venturia inaequalis</name>
    <name type="common">Apple scab fungus</name>
    <dbReference type="NCBI Taxonomy" id="5025"/>
    <lineage>
        <taxon>Eukaryota</taxon>
        <taxon>Fungi</taxon>
        <taxon>Dikarya</taxon>
        <taxon>Ascomycota</taxon>
        <taxon>Pezizomycotina</taxon>
        <taxon>Dothideomycetes</taxon>
        <taxon>Pleosporomycetidae</taxon>
        <taxon>Venturiales</taxon>
        <taxon>Venturiaceae</taxon>
        <taxon>Venturia</taxon>
    </lineage>
</organism>
<proteinExistence type="predicted"/>
<dbReference type="Proteomes" id="UP000447873">
    <property type="component" value="Unassembled WGS sequence"/>
</dbReference>
<dbReference type="AlphaFoldDB" id="A0A8H3US36"/>
<dbReference type="EMBL" id="WNWS01000192">
    <property type="protein sequence ID" value="KAE9975554.1"/>
    <property type="molecule type" value="Genomic_DNA"/>
</dbReference>
<reference evidence="2 3" key="1">
    <citation type="submission" date="2018-12" db="EMBL/GenBank/DDBJ databases">
        <title>Venturia inaequalis Genome Resource.</title>
        <authorList>
            <person name="Lichtner F.J."/>
        </authorList>
    </citation>
    <scope>NUCLEOTIDE SEQUENCE [LARGE SCALE GENOMIC DNA]</scope>
    <source>
        <strain evidence="2 3">120213</strain>
    </source>
</reference>
<evidence type="ECO:0000313" key="3">
    <source>
        <dbReference type="Proteomes" id="UP000447873"/>
    </source>
</evidence>
<keyword evidence="1" id="KW-0175">Coiled coil</keyword>
<protein>
    <submittedName>
        <fullName evidence="2">Uncharacterized protein</fullName>
    </submittedName>
</protein>
<comment type="caution">
    <text evidence="2">The sequence shown here is derived from an EMBL/GenBank/DDBJ whole genome shotgun (WGS) entry which is preliminary data.</text>
</comment>
<name>A0A8H3US36_VENIN</name>
<evidence type="ECO:0000256" key="1">
    <source>
        <dbReference type="SAM" id="Coils"/>
    </source>
</evidence>
<gene>
    <name evidence="2" type="ORF">EG328_003130</name>
</gene>
<feature type="coiled-coil region" evidence="1">
    <location>
        <begin position="81"/>
        <end position="122"/>
    </location>
</feature>
<sequence length="232" mass="26199">MRAALVATIPHLKTPSLLVEDVTLIVEVLRTSELRLARNVHTTGPVEYALMKTANSTTPLQSYANNDTAIHGFEKAIRDFHESIGKLMRNLEAKIREVNNENEKLKRDRERAKQDLEVSNRTNDEHLAYIQTLKQKLGPWEKMAEKRFRKYTPILPSMIVRDRQPSLHLIVAIVAVLLMLGQLMKIDIKVQAGLTSGLDSVCAASRRGGRMIYNADHRPTTCILKLAFVAAH</sequence>
<evidence type="ECO:0000313" key="2">
    <source>
        <dbReference type="EMBL" id="KAE9975554.1"/>
    </source>
</evidence>